<dbReference type="PANTHER" id="PTHR19871">
    <property type="entry name" value="BETA TRANSDUCIN-RELATED PROTEIN"/>
    <property type="match status" value="1"/>
</dbReference>
<protein>
    <submittedName>
        <fullName evidence="1">Uncharacterized protein</fullName>
    </submittedName>
</protein>
<dbReference type="SUPFAM" id="SSF50969">
    <property type="entry name" value="YVTN repeat-like/Quinoprotein amine dehydrogenase"/>
    <property type="match status" value="1"/>
</dbReference>
<evidence type="ECO:0000313" key="2">
    <source>
        <dbReference type="Proteomes" id="UP000008144"/>
    </source>
</evidence>
<sequence>KACPEDGVFGIFLNRLGSHIIALCKGHTGTEVCVWNVETGNHQHVAFENAHSTCGACVDLQYCLTSHPSETTIRVHNLTTRIDDRPARQSTHNKSQGIGEFYPITHNSRYVVARGSDNGPITVWNITRGQCRGEAVSIERGLQEKNDVMVVKDTRVVILSDRGMSSMEHGSEQIFKTIYIYDLQTKKYVRKIHPVAVMTCPRDEYRILGADRLLGVAQDRSHFVVWSLENGQVINRMKLDFSKYELAENLAE</sequence>
<dbReference type="Ensembl" id="ENSCINT00000026629.2">
    <property type="protein sequence ID" value="ENSCINP00000026383.2"/>
    <property type="gene ID" value="ENSCING00000014652.2"/>
</dbReference>
<reference evidence="2" key="1">
    <citation type="journal article" date="2002" name="Science">
        <title>The draft genome of Ciona intestinalis: insights into chordate and vertebrate origins.</title>
        <authorList>
            <person name="Dehal P."/>
            <person name="Satou Y."/>
            <person name="Campbell R.K."/>
            <person name="Chapman J."/>
            <person name="Degnan B."/>
            <person name="De Tomaso A."/>
            <person name="Davidson B."/>
            <person name="Di Gregorio A."/>
            <person name="Gelpke M."/>
            <person name="Goodstein D.M."/>
            <person name="Harafuji N."/>
            <person name="Hastings K.E."/>
            <person name="Ho I."/>
            <person name="Hotta K."/>
            <person name="Huang W."/>
            <person name="Kawashima T."/>
            <person name="Lemaire P."/>
            <person name="Martinez D."/>
            <person name="Meinertzhagen I.A."/>
            <person name="Necula S."/>
            <person name="Nonaka M."/>
            <person name="Putnam N."/>
            <person name="Rash S."/>
            <person name="Saiga H."/>
            <person name="Satake M."/>
            <person name="Terry A."/>
            <person name="Yamada L."/>
            <person name="Wang H.G."/>
            <person name="Awazu S."/>
            <person name="Azumi K."/>
            <person name="Boore J."/>
            <person name="Branno M."/>
            <person name="Chin-Bow S."/>
            <person name="DeSantis R."/>
            <person name="Doyle S."/>
            <person name="Francino P."/>
            <person name="Keys D.N."/>
            <person name="Haga S."/>
            <person name="Hayashi H."/>
            <person name="Hino K."/>
            <person name="Imai K.S."/>
            <person name="Inaba K."/>
            <person name="Kano S."/>
            <person name="Kobayashi K."/>
            <person name="Kobayashi M."/>
            <person name="Lee B.I."/>
            <person name="Makabe K.W."/>
            <person name="Manohar C."/>
            <person name="Matassi G."/>
            <person name="Medina M."/>
            <person name="Mochizuki Y."/>
            <person name="Mount S."/>
            <person name="Morishita T."/>
            <person name="Miura S."/>
            <person name="Nakayama A."/>
            <person name="Nishizaka S."/>
            <person name="Nomoto H."/>
            <person name="Ohta F."/>
            <person name="Oishi K."/>
            <person name="Rigoutsos I."/>
            <person name="Sano M."/>
            <person name="Sasaki A."/>
            <person name="Sasakura Y."/>
            <person name="Shoguchi E."/>
            <person name="Shin-i T."/>
            <person name="Spagnuolo A."/>
            <person name="Stainier D."/>
            <person name="Suzuki M.M."/>
            <person name="Tassy O."/>
            <person name="Takatori N."/>
            <person name="Tokuoka M."/>
            <person name="Yagi K."/>
            <person name="Yoshizaki F."/>
            <person name="Wada S."/>
            <person name="Zhang C."/>
            <person name="Hyatt P.D."/>
            <person name="Larimer F."/>
            <person name="Detter C."/>
            <person name="Doggett N."/>
            <person name="Glavina T."/>
            <person name="Hawkins T."/>
            <person name="Richardson P."/>
            <person name="Lucas S."/>
            <person name="Kohara Y."/>
            <person name="Levine M."/>
            <person name="Satoh N."/>
            <person name="Rokhsar D.S."/>
        </authorList>
    </citation>
    <scope>NUCLEOTIDE SEQUENCE [LARGE SCALE GENOMIC DNA]</scope>
</reference>
<organism evidence="1 2">
    <name type="scientific">Ciona intestinalis</name>
    <name type="common">Transparent sea squirt</name>
    <name type="synonym">Ascidia intestinalis</name>
    <dbReference type="NCBI Taxonomy" id="7719"/>
    <lineage>
        <taxon>Eukaryota</taxon>
        <taxon>Metazoa</taxon>
        <taxon>Chordata</taxon>
        <taxon>Tunicata</taxon>
        <taxon>Ascidiacea</taxon>
        <taxon>Phlebobranchia</taxon>
        <taxon>Cionidae</taxon>
        <taxon>Ciona</taxon>
    </lineage>
</organism>
<proteinExistence type="predicted"/>
<dbReference type="STRING" id="7719.ENSCINP00000026383"/>
<dbReference type="InParanoid" id="F7BI17"/>
<dbReference type="AlphaFoldDB" id="F7BI17"/>
<dbReference type="EMBL" id="EAAA01001099">
    <property type="status" value="NOT_ANNOTATED_CDS"/>
    <property type="molecule type" value="Genomic_DNA"/>
</dbReference>
<accession>F7BI17</accession>
<dbReference type="PANTHER" id="PTHR19871:SF43">
    <property type="entry name" value="SI:CH211-212K18.6"/>
    <property type="match status" value="1"/>
</dbReference>
<dbReference type="InterPro" id="IPR052752">
    <property type="entry name" value="NACHT-WD_repeat"/>
</dbReference>
<keyword evidence="2" id="KW-1185">Reference proteome</keyword>
<dbReference type="HOGENOM" id="CLU_1021308_0_0_1"/>
<reference evidence="1" key="3">
    <citation type="submission" date="2025-08" db="UniProtKB">
        <authorList>
            <consortium name="Ensembl"/>
        </authorList>
    </citation>
    <scope>IDENTIFICATION</scope>
</reference>
<dbReference type="InterPro" id="IPR011044">
    <property type="entry name" value="Quino_amine_DH_bsu"/>
</dbReference>
<reference evidence="1" key="4">
    <citation type="submission" date="2025-09" db="UniProtKB">
        <authorList>
            <consortium name="Ensembl"/>
        </authorList>
    </citation>
    <scope>IDENTIFICATION</scope>
</reference>
<reference evidence="1" key="2">
    <citation type="journal article" date="2008" name="Genome Biol.">
        <title>Improved genome assembly and evidence-based global gene model set for the chordate Ciona intestinalis: new insight into intron and operon populations.</title>
        <authorList>
            <person name="Satou Y."/>
            <person name="Mineta K."/>
            <person name="Ogasawara M."/>
            <person name="Sasakura Y."/>
            <person name="Shoguchi E."/>
            <person name="Ueno K."/>
            <person name="Yamada L."/>
            <person name="Matsumoto J."/>
            <person name="Wasserscheid J."/>
            <person name="Dewar K."/>
            <person name="Wiley G.B."/>
            <person name="Macmil S.L."/>
            <person name="Roe B.A."/>
            <person name="Zeller R.W."/>
            <person name="Hastings K.E."/>
            <person name="Lemaire P."/>
            <person name="Lindquist E."/>
            <person name="Endo T."/>
            <person name="Hotta K."/>
            <person name="Inaba K."/>
        </authorList>
    </citation>
    <scope>NUCLEOTIDE SEQUENCE [LARGE SCALE GENOMIC DNA]</scope>
    <source>
        <strain evidence="1">wild type</strain>
    </source>
</reference>
<dbReference type="Proteomes" id="UP000008144">
    <property type="component" value="Chromosome 13"/>
</dbReference>
<dbReference type="InterPro" id="IPR015943">
    <property type="entry name" value="WD40/YVTN_repeat-like_dom_sf"/>
</dbReference>
<name>F7BI17_CIOIN</name>
<dbReference type="OMA" id="ITVWNIT"/>
<evidence type="ECO:0000313" key="1">
    <source>
        <dbReference type="Ensembl" id="ENSCINP00000026383.2"/>
    </source>
</evidence>
<dbReference type="Gene3D" id="2.130.10.10">
    <property type="entry name" value="YVTN repeat-like/Quinoprotein amine dehydrogenase"/>
    <property type="match status" value="1"/>
</dbReference>